<evidence type="ECO:0000313" key="9">
    <source>
        <dbReference type="Proteomes" id="UP000611629"/>
    </source>
</evidence>
<sequence length="143" mass="15893">MQNNYVIFKIPSLSTNESFARAAVAAFCANLNPTIDEIIEIKTAVSEAVTNAIIHGYENTVGEIQIECKIKGQLVEIIVEDYGSGIVNVEMAREPLYTTKPELERSGMGFAVMETYMDEVVVLSEKDIGTKVIMRKTISERKK</sequence>
<dbReference type="InterPro" id="IPR003594">
    <property type="entry name" value="HATPase_dom"/>
</dbReference>
<accession>A0A974BMW3</accession>
<dbReference type="Gene3D" id="3.30.565.10">
    <property type="entry name" value="Histidine kinase-like ATPase, C-terminal domain"/>
    <property type="match status" value="1"/>
</dbReference>
<keyword evidence="2 8" id="KW-0808">Transferase</keyword>
<evidence type="ECO:0000256" key="3">
    <source>
        <dbReference type="ARBA" id="ARBA00022741"/>
    </source>
</evidence>
<dbReference type="RefSeq" id="WP_179239736.1">
    <property type="nucleotide sequence ID" value="NZ_JACBNQ010000037.1"/>
</dbReference>
<dbReference type="SUPFAM" id="SSF55874">
    <property type="entry name" value="ATPase domain of HSP90 chaperone/DNA topoisomerase II/histidine kinase"/>
    <property type="match status" value="1"/>
</dbReference>
<evidence type="ECO:0000256" key="2">
    <source>
        <dbReference type="ARBA" id="ARBA00022679"/>
    </source>
</evidence>
<dbReference type="GO" id="GO:0016989">
    <property type="term" value="F:sigma factor antagonist activity"/>
    <property type="evidence" value="ECO:0007669"/>
    <property type="project" value="InterPro"/>
</dbReference>
<keyword evidence="6" id="KW-0749">Sporulation</keyword>
<comment type="caution">
    <text evidence="8">The sequence shown here is derived from an EMBL/GenBank/DDBJ whole genome shotgun (WGS) entry which is preliminary data.</text>
</comment>
<evidence type="ECO:0000256" key="6">
    <source>
        <dbReference type="ARBA" id="ARBA00022969"/>
    </source>
</evidence>
<keyword evidence="3" id="KW-0547">Nucleotide-binding</keyword>
<dbReference type="GO" id="GO:0042174">
    <property type="term" value="P:negative regulation of sporulation resulting in formation of a cellular spore"/>
    <property type="evidence" value="ECO:0007669"/>
    <property type="project" value="InterPro"/>
</dbReference>
<keyword evidence="4" id="KW-0418">Kinase</keyword>
<organism evidence="8 9">
    <name type="scientific">Sedimentibacter hydroxybenzoicus DSM 7310</name>
    <dbReference type="NCBI Taxonomy" id="1123245"/>
    <lineage>
        <taxon>Bacteria</taxon>
        <taxon>Bacillati</taxon>
        <taxon>Bacillota</taxon>
        <taxon>Tissierellia</taxon>
        <taxon>Sedimentibacter</taxon>
    </lineage>
</organism>
<dbReference type="HAMAP" id="MF_00637">
    <property type="entry name" value="Anti_sigma_F"/>
    <property type="match status" value="1"/>
</dbReference>
<keyword evidence="9" id="KW-1185">Reference proteome</keyword>
<dbReference type="GO" id="GO:0030435">
    <property type="term" value="P:sporulation resulting in formation of a cellular spore"/>
    <property type="evidence" value="ECO:0007669"/>
    <property type="project" value="UniProtKB-KW"/>
</dbReference>
<dbReference type="SMART" id="SM00387">
    <property type="entry name" value="HATPase_c"/>
    <property type="match status" value="1"/>
</dbReference>
<dbReference type="InterPro" id="IPR036890">
    <property type="entry name" value="HATPase_C_sf"/>
</dbReference>
<dbReference type="EC" id="2.7.11.1" evidence="8"/>
<dbReference type="PANTHER" id="PTHR35526">
    <property type="entry name" value="ANTI-SIGMA-F FACTOR RSBW-RELATED"/>
    <property type="match status" value="1"/>
</dbReference>
<dbReference type="GO" id="GO:0005524">
    <property type="term" value="F:ATP binding"/>
    <property type="evidence" value="ECO:0007669"/>
    <property type="project" value="UniProtKB-KW"/>
</dbReference>
<evidence type="ECO:0000259" key="7">
    <source>
        <dbReference type="SMART" id="SM00387"/>
    </source>
</evidence>
<evidence type="ECO:0000256" key="4">
    <source>
        <dbReference type="ARBA" id="ARBA00022777"/>
    </source>
</evidence>
<dbReference type="Pfam" id="PF13581">
    <property type="entry name" value="HATPase_c_2"/>
    <property type="match status" value="1"/>
</dbReference>
<keyword evidence="5" id="KW-0067">ATP-binding</keyword>
<gene>
    <name evidence="8" type="ORF">HZF24_17865</name>
</gene>
<evidence type="ECO:0000256" key="5">
    <source>
        <dbReference type="ARBA" id="ARBA00022840"/>
    </source>
</evidence>
<dbReference type="NCBIfam" id="TIGR01925">
    <property type="entry name" value="spIIAB"/>
    <property type="match status" value="1"/>
</dbReference>
<proteinExistence type="inferred from homology"/>
<reference evidence="8" key="1">
    <citation type="submission" date="2020-07" db="EMBL/GenBank/DDBJ databases">
        <title>Genomic analysis of a strain of Sedimentibacter Hydroxybenzoicus DSM7310.</title>
        <authorList>
            <person name="Ma S."/>
        </authorList>
    </citation>
    <scope>NUCLEOTIDE SEQUENCE</scope>
    <source>
        <strain evidence="8">DSM 7310</strain>
    </source>
</reference>
<dbReference type="PANTHER" id="PTHR35526:SF3">
    <property type="entry name" value="ANTI-SIGMA-F FACTOR RSBW"/>
    <property type="match status" value="1"/>
</dbReference>
<evidence type="ECO:0000256" key="1">
    <source>
        <dbReference type="ARBA" id="ARBA00022527"/>
    </source>
</evidence>
<name>A0A974BMW3_SEDHY</name>
<keyword evidence="1" id="KW-0723">Serine/threonine-protein kinase</keyword>
<feature type="domain" description="Histidine kinase/HSP90-like ATPase" evidence="7">
    <location>
        <begin position="36"/>
        <end position="140"/>
    </location>
</feature>
<dbReference type="AlphaFoldDB" id="A0A974BMW3"/>
<dbReference type="GO" id="GO:0004674">
    <property type="term" value="F:protein serine/threonine kinase activity"/>
    <property type="evidence" value="ECO:0007669"/>
    <property type="project" value="UniProtKB-KW"/>
</dbReference>
<protein>
    <submittedName>
        <fullName evidence="8">Anti-sigma F factor</fullName>
        <ecNumber evidence="8">2.7.11.1</ecNumber>
    </submittedName>
</protein>
<dbReference type="Proteomes" id="UP000611629">
    <property type="component" value="Unassembled WGS sequence"/>
</dbReference>
<dbReference type="EMBL" id="JACBNQ010000037">
    <property type="protein sequence ID" value="NYB76017.1"/>
    <property type="molecule type" value="Genomic_DNA"/>
</dbReference>
<dbReference type="InterPro" id="IPR050267">
    <property type="entry name" value="Anti-sigma-factor_SerPK"/>
</dbReference>
<dbReference type="InterPro" id="IPR010194">
    <property type="entry name" value="Anti-sigma_F"/>
</dbReference>
<evidence type="ECO:0000313" key="8">
    <source>
        <dbReference type="EMBL" id="NYB76017.1"/>
    </source>
</evidence>